<feature type="compositionally biased region" description="Low complexity" evidence="8">
    <location>
        <begin position="338"/>
        <end position="349"/>
    </location>
</feature>
<dbReference type="GeneTree" id="ENSGT00390000011639"/>
<proteinExistence type="predicted"/>
<keyword evidence="3 9" id="KW-0812">Transmembrane</keyword>
<evidence type="ECO:0000256" key="6">
    <source>
        <dbReference type="ARBA" id="ARBA00023098"/>
    </source>
</evidence>
<dbReference type="GO" id="GO:0005789">
    <property type="term" value="C:endoplasmic reticulum membrane"/>
    <property type="evidence" value="ECO:0007669"/>
    <property type="project" value="UniProtKB-SubCell"/>
</dbReference>
<organism evidence="10 11">
    <name type="scientific">Denticeps clupeoides</name>
    <name type="common">denticle herring</name>
    <dbReference type="NCBI Taxonomy" id="299321"/>
    <lineage>
        <taxon>Eukaryota</taxon>
        <taxon>Metazoa</taxon>
        <taxon>Chordata</taxon>
        <taxon>Craniata</taxon>
        <taxon>Vertebrata</taxon>
        <taxon>Euteleostomi</taxon>
        <taxon>Actinopterygii</taxon>
        <taxon>Neopterygii</taxon>
        <taxon>Teleostei</taxon>
        <taxon>Clupei</taxon>
        <taxon>Clupeiformes</taxon>
        <taxon>Denticipitoidei</taxon>
        <taxon>Denticipitidae</taxon>
        <taxon>Denticeps</taxon>
    </lineage>
</organism>
<protein>
    <recommendedName>
        <fullName evidence="2">Seipin</fullName>
    </recommendedName>
</protein>
<dbReference type="GO" id="GO:0006629">
    <property type="term" value="P:lipid metabolic process"/>
    <property type="evidence" value="ECO:0007669"/>
    <property type="project" value="UniProtKB-KW"/>
</dbReference>
<feature type="transmembrane region" description="Helical" evidence="9">
    <location>
        <begin position="49"/>
        <end position="70"/>
    </location>
</feature>
<name>A0AAY4D2F5_9TELE</name>
<dbReference type="PANTHER" id="PTHR21212:SF0">
    <property type="entry name" value="SEIPIN"/>
    <property type="match status" value="1"/>
</dbReference>
<evidence type="ECO:0000313" key="11">
    <source>
        <dbReference type="Proteomes" id="UP000694580"/>
    </source>
</evidence>
<dbReference type="AlphaFoldDB" id="A0AAY4D2F5"/>
<reference evidence="10" key="1">
    <citation type="submission" date="2025-08" db="UniProtKB">
        <authorList>
            <consortium name="Ensembl"/>
        </authorList>
    </citation>
    <scope>IDENTIFICATION</scope>
</reference>
<gene>
    <name evidence="10" type="primary">BSCL2</name>
</gene>
<dbReference type="InterPro" id="IPR009617">
    <property type="entry name" value="Seipin"/>
</dbReference>
<feature type="region of interest" description="Disordered" evidence="8">
    <location>
        <begin position="310"/>
        <end position="351"/>
    </location>
</feature>
<keyword evidence="5 9" id="KW-1133">Transmembrane helix</keyword>
<keyword evidence="6" id="KW-0443">Lipid metabolism</keyword>
<evidence type="ECO:0000256" key="3">
    <source>
        <dbReference type="ARBA" id="ARBA00022692"/>
    </source>
</evidence>
<feature type="compositionally biased region" description="Polar residues" evidence="8">
    <location>
        <begin position="322"/>
        <end position="331"/>
    </location>
</feature>
<evidence type="ECO:0000256" key="2">
    <source>
        <dbReference type="ARBA" id="ARBA00022064"/>
    </source>
</evidence>
<dbReference type="Ensembl" id="ENSDCDT00010049030.1">
    <property type="protein sequence ID" value="ENSDCDP00010039259.1"/>
    <property type="gene ID" value="ENSDCDG00010025321.1"/>
</dbReference>
<dbReference type="GO" id="GO:0140042">
    <property type="term" value="P:lipid droplet formation"/>
    <property type="evidence" value="ECO:0007669"/>
    <property type="project" value="UniProtKB-ARBA"/>
</dbReference>
<evidence type="ECO:0000256" key="7">
    <source>
        <dbReference type="ARBA" id="ARBA00023136"/>
    </source>
</evidence>
<sequence>MASYKMESEVEDADPRPPTAEELVGQVGALVQRVQDAGRQLLLRLWQGALQLALLMLLLTLLLWVAAFLYGSFYYSYMPTPSYSAPVHFFYSAECDSAICSFPRANISLLQDGQKQVMTYGQPYRISLHLDMPESPANQNLGMFMVKMSCYSHGGKVISTSARSTMLHYRSSLLQSVGTLLFSPLLLTGVTEQKQVVTIELFSAYRENAYLPTVGVVVELQSQRVQIYSAVLLVHAHFTGIRYVLYQFPGLSALLGVASNFGFLSLLILLSSAQFSWRRFVSAPVRDLSRLVTHQHDRSEDVAMVTDLRANNGHTGDENVPDAQSTDEQGTGSAGQGSEVETTSSVSEETPCDVHVEETDAAVFCSSPPRPEEVNCTIS</sequence>
<comment type="subcellular location">
    <subcellularLocation>
        <location evidence="1">Endoplasmic reticulum membrane</location>
        <topology evidence="1">Multi-pass membrane protein</topology>
    </subcellularLocation>
</comment>
<keyword evidence="11" id="KW-1185">Reference proteome</keyword>
<dbReference type="CDD" id="cd23995">
    <property type="entry name" value="Seipin_BSCL2_like"/>
    <property type="match status" value="1"/>
</dbReference>
<feature type="transmembrane region" description="Helical" evidence="9">
    <location>
        <begin position="251"/>
        <end position="270"/>
    </location>
</feature>
<evidence type="ECO:0000256" key="8">
    <source>
        <dbReference type="SAM" id="MobiDB-lite"/>
    </source>
</evidence>
<evidence type="ECO:0000256" key="5">
    <source>
        <dbReference type="ARBA" id="ARBA00022989"/>
    </source>
</evidence>
<accession>A0AAY4D2F5</accession>
<dbReference type="Proteomes" id="UP000694580">
    <property type="component" value="Unplaced"/>
</dbReference>
<evidence type="ECO:0000256" key="1">
    <source>
        <dbReference type="ARBA" id="ARBA00004477"/>
    </source>
</evidence>
<keyword evidence="7 9" id="KW-0472">Membrane</keyword>
<evidence type="ECO:0000313" key="10">
    <source>
        <dbReference type="Ensembl" id="ENSDCDP00010039259.1"/>
    </source>
</evidence>
<dbReference type="PANTHER" id="PTHR21212">
    <property type="entry name" value="BERNARDINELLI-SEIP CONGENITAL LIPODYSTROPHY 2 HOMOLOG BSCL2 PROTEIN"/>
    <property type="match status" value="1"/>
</dbReference>
<dbReference type="Pfam" id="PF06775">
    <property type="entry name" value="Seipin"/>
    <property type="match status" value="1"/>
</dbReference>
<reference evidence="10" key="2">
    <citation type="submission" date="2025-09" db="UniProtKB">
        <authorList>
            <consortium name="Ensembl"/>
        </authorList>
    </citation>
    <scope>IDENTIFICATION</scope>
</reference>
<keyword evidence="4" id="KW-0256">Endoplasmic reticulum</keyword>
<evidence type="ECO:0000256" key="4">
    <source>
        <dbReference type="ARBA" id="ARBA00022824"/>
    </source>
</evidence>
<evidence type="ECO:0000256" key="9">
    <source>
        <dbReference type="SAM" id="Phobius"/>
    </source>
</evidence>